<dbReference type="PANTHER" id="PTHR31426:SF5">
    <property type="entry name" value="OS04G0492900 PROTEIN"/>
    <property type="match status" value="1"/>
</dbReference>
<accession>A0A6A1VLR8</accession>
<proteinExistence type="predicted"/>
<keyword evidence="6" id="KW-1185">Reference proteome</keyword>
<evidence type="ECO:0000313" key="5">
    <source>
        <dbReference type="EMBL" id="KAB1212867.1"/>
    </source>
</evidence>
<dbReference type="Gene3D" id="3.30.110.60">
    <property type="entry name" value="YhbY-like"/>
    <property type="match status" value="1"/>
</dbReference>
<evidence type="ECO:0000256" key="3">
    <source>
        <dbReference type="SAM" id="MobiDB-lite"/>
    </source>
</evidence>
<evidence type="ECO:0000256" key="1">
    <source>
        <dbReference type="ARBA" id="ARBA00022884"/>
    </source>
</evidence>
<reference evidence="5 6" key="1">
    <citation type="journal article" date="2019" name="Plant Biotechnol. J.">
        <title>The red bayberry genome and genetic basis of sex determination.</title>
        <authorList>
            <person name="Jia H.M."/>
            <person name="Jia H.J."/>
            <person name="Cai Q.L."/>
            <person name="Wang Y."/>
            <person name="Zhao H.B."/>
            <person name="Yang W.F."/>
            <person name="Wang G.Y."/>
            <person name="Li Y.H."/>
            <person name="Zhan D.L."/>
            <person name="Shen Y.T."/>
            <person name="Niu Q.F."/>
            <person name="Chang L."/>
            <person name="Qiu J."/>
            <person name="Zhao L."/>
            <person name="Xie H.B."/>
            <person name="Fu W.Y."/>
            <person name="Jin J."/>
            <person name="Li X.W."/>
            <person name="Jiao Y."/>
            <person name="Zhou C.C."/>
            <person name="Tu T."/>
            <person name="Chai C.Y."/>
            <person name="Gao J.L."/>
            <person name="Fan L.J."/>
            <person name="van de Weg E."/>
            <person name="Wang J.Y."/>
            <person name="Gao Z.S."/>
        </authorList>
    </citation>
    <scope>NUCLEOTIDE SEQUENCE [LARGE SCALE GENOMIC DNA]</scope>
    <source>
        <tissue evidence="5">Leaves</tissue>
    </source>
</reference>
<feature type="domain" description="CRM" evidence="4">
    <location>
        <begin position="180"/>
        <end position="277"/>
    </location>
</feature>
<keyword evidence="1 2" id="KW-0694">RNA-binding</keyword>
<evidence type="ECO:0000256" key="2">
    <source>
        <dbReference type="PROSITE-ProRule" id="PRU00626"/>
    </source>
</evidence>
<feature type="compositionally biased region" description="Basic and acidic residues" evidence="3">
    <location>
        <begin position="427"/>
        <end position="438"/>
    </location>
</feature>
<evidence type="ECO:0000313" key="6">
    <source>
        <dbReference type="Proteomes" id="UP000516437"/>
    </source>
</evidence>
<protein>
    <recommendedName>
        <fullName evidence="4">CRM domain-containing protein</fullName>
    </recommendedName>
</protein>
<dbReference type="PANTHER" id="PTHR31426">
    <property type="entry name" value="GROUP II INTRON SPLICING FACTOR CRS1-LIKE"/>
    <property type="match status" value="1"/>
</dbReference>
<gene>
    <name evidence="5" type="ORF">CJ030_MR5G010167</name>
</gene>
<dbReference type="SUPFAM" id="SSF75471">
    <property type="entry name" value="YhbY-like"/>
    <property type="match status" value="1"/>
</dbReference>
<dbReference type="Pfam" id="PF01985">
    <property type="entry name" value="CRS1_YhbY"/>
    <property type="match status" value="1"/>
</dbReference>
<dbReference type="PROSITE" id="PS51295">
    <property type="entry name" value="CRM"/>
    <property type="match status" value="1"/>
</dbReference>
<dbReference type="InterPro" id="IPR040286">
    <property type="entry name" value="At3g25440-like"/>
</dbReference>
<dbReference type="Proteomes" id="UP000516437">
    <property type="component" value="Chromosome 5"/>
</dbReference>
<dbReference type="SMART" id="SM01103">
    <property type="entry name" value="CRS1_YhbY"/>
    <property type="match status" value="1"/>
</dbReference>
<dbReference type="GO" id="GO:0003723">
    <property type="term" value="F:RNA binding"/>
    <property type="evidence" value="ECO:0007669"/>
    <property type="project" value="UniProtKB-UniRule"/>
</dbReference>
<dbReference type="InterPro" id="IPR001890">
    <property type="entry name" value="RNA-binding_CRM"/>
</dbReference>
<sequence>MPVRNLGRYAALAWVISEPTNLVFQRTLSKIPHGFDRFPSILQCFGRIRILSLPMLKEQSASGQCLGSGTISPLAGHRWIHSVPVLKDKVVEPLEQLEKSSTVGSVGDTRVKRKKLKGKRAVVKWLKFFRWKKKKEYERLTVEEKVLYKLRKAQKKEGRLVEGLKKIEPKETSQTTHDPEILTPEEHFFFLKMGLKCKNYVPVGRRGIYQGVILNMHLHWKKHQTLKVVVKTFSPEEVKEIAAELARLTGGIVLDIHEENTIIMYRGKNYSQPPTEIMSPRVTLSRKKALDKSKYRDGLRAVRKYIPKLEQDLELLRVQAKDFFENRTASAEVIEGTEIGTGDSEGSSNFQMKNSDKLKEILDGDGACSEYDSSMETDMASDSEGLSDIFETDCDTETEDKVERPLYLDAFEKFPVESDREPEDFEEHLRQISRDSRNAKSSLEDSELPNFDEVDQMFMRAASLLKKKRR</sequence>
<name>A0A6A1VLR8_9ROSI</name>
<dbReference type="OrthoDB" id="1109414at2759"/>
<dbReference type="InterPro" id="IPR035920">
    <property type="entry name" value="YhbY-like_sf"/>
</dbReference>
<comment type="caution">
    <text evidence="5">The sequence shown here is derived from an EMBL/GenBank/DDBJ whole genome shotgun (WGS) entry which is preliminary data.</text>
</comment>
<organism evidence="5 6">
    <name type="scientific">Morella rubra</name>
    <name type="common">Chinese bayberry</name>
    <dbReference type="NCBI Taxonomy" id="262757"/>
    <lineage>
        <taxon>Eukaryota</taxon>
        <taxon>Viridiplantae</taxon>
        <taxon>Streptophyta</taxon>
        <taxon>Embryophyta</taxon>
        <taxon>Tracheophyta</taxon>
        <taxon>Spermatophyta</taxon>
        <taxon>Magnoliopsida</taxon>
        <taxon>eudicotyledons</taxon>
        <taxon>Gunneridae</taxon>
        <taxon>Pentapetalae</taxon>
        <taxon>rosids</taxon>
        <taxon>fabids</taxon>
        <taxon>Fagales</taxon>
        <taxon>Myricaceae</taxon>
        <taxon>Morella</taxon>
    </lineage>
</organism>
<dbReference type="AlphaFoldDB" id="A0A6A1VLR8"/>
<dbReference type="EMBL" id="RXIC02000023">
    <property type="protein sequence ID" value="KAB1212867.1"/>
    <property type="molecule type" value="Genomic_DNA"/>
</dbReference>
<feature type="region of interest" description="Disordered" evidence="3">
    <location>
        <begin position="415"/>
        <end position="452"/>
    </location>
</feature>
<evidence type="ECO:0000259" key="4">
    <source>
        <dbReference type="PROSITE" id="PS51295"/>
    </source>
</evidence>